<proteinExistence type="predicted"/>
<name>A0AAI8VKN8_9PEZI</name>
<keyword evidence="2" id="KW-1185">Reference proteome</keyword>
<evidence type="ECO:0000313" key="2">
    <source>
        <dbReference type="Proteomes" id="UP001295740"/>
    </source>
</evidence>
<reference evidence="1" key="1">
    <citation type="submission" date="2023-10" db="EMBL/GenBank/DDBJ databases">
        <authorList>
            <person name="Hackl T."/>
        </authorList>
    </citation>
    <scope>NUCLEOTIDE SEQUENCE</scope>
</reference>
<comment type="caution">
    <text evidence="1">The sequence shown here is derived from an EMBL/GenBank/DDBJ whole genome shotgun (WGS) entry which is preliminary data.</text>
</comment>
<accession>A0AAI8VKN8</accession>
<dbReference type="SUPFAM" id="SSF52047">
    <property type="entry name" value="RNI-like"/>
    <property type="match status" value="1"/>
</dbReference>
<organism evidence="1 2">
    <name type="scientific">Anthostomella pinea</name>
    <dbReference type="NCBI Taxonomy" id="933095"/>
    <lineage>
        <taxon>Eukaryota</taxon>
        <taxon>Fungi</taxon>
        <taxon>Dikarya</taxon>
        <taxon>Ascomycota</taxon>
        <taxon>Pezizomycotina</taxon>
        <taxon>Sordariomycetes</taxon>
        <taxon>Xylariomycetidae</taxon>
        <taxon>Xylariales</taxon>
        <taxon>Xylariaceae</taxon>
        <taxon>Anthostomella</taxon>
    </lineage>
</organism>
<gene>
    <name evidence="1" type="ORF">KHLLAP_LOCUS7164</name>
</gene>
<evidence type="ECO:0000313" key="1">
    <source>
        <dbReference type="EMBL" id="CAJ2506696.1"/>
    </source>
</evidence>
<sequence length="402" mass="45144">MCAIVGLRAEDDVETRRRVTGLRTLCLANRFLHRLLVPLLYRDITIRTGSSMVLLLRTFVENPSIALLATQVSFTYSLYDETMIKGATETWRFGFQATVDLKSLPLQTSVMLALSGLTWPEGGSSCPTPDGTRAPLPQPERVDGKHPEALCHEKAQTLQSIDGIYAITDFSKPSDPTLGDIHASNNDQIREYQLRDLTAVAGIIMSLASNVHTALVALSQPDLSYIGYHLVTRSHLEGIVSDKDPEIPSSRFSYPNITTLRLTRISGPPNYSPPLPLLEFPNLRRLELIKMVPQFQQLSEQDREIPMQLEELWLHDIGLDSSEAFERLLRCCPNLHLLYVGSPSEKVKPYHPRIANDYHLQKLRPLLERMRDLRSLHLPEDLNLALPLSFGHGIKNTPATMG</sequence>
<dbReference type="AlphaFoldDB" id="A0AAI8VKN8"/>
<dbReference type="Proteomes" id="UP001295740">
    <property type="component" value="Unassembled WGS sequence"/>
</dbReference>
<dbReference type="EMBL" id="CAUWAG010000010">
    <property type="protein sequence ID" value="CAJ2506696.1"/>
    <property type="molecule type" value="Genomic_DNA"/>
</dbReference>
<protein>
    <submittedName>
        <fullName evidence="1">Uu.00g078820.m01.CDS01</fullName>
    </submittedName>
</protein>